<gene>
    <name evidence="1" type="ORF">F2Q69_00057458</name>
</gene>
<evidence type="ECO:0000313" key="1">
    <source>
        <dbReference type="EMBL" id="KAF3487896.1"/>
    </source>
</evidence>
<organism evidence="1 2">
    <name type="scientific">Brassica cretica</name>
    <name type="common">Mustard</name>
    <dbReference type="NCBI Taxonomy" id="69181"/>
    <lineage>
        <taxon>Eukaryota</taxon>
        <taxon>Viridiplantae</taxon>
        <taxon>Streptophyta</taxon>
        <taxon>Embryophyta</taxon>
        <taxon>Tracheophyta</taxon>
        <taxon>Spermatophyta</taxon>
        <taxon>Magnoliopsida</taxon>
        <taxon>eudicotyledons</taxon>
        <taxon>Gunneridae</taxon>
        <taxon>Pentapetalae</taxon>
        <taxon>rosids</taxon>
        <taxon>malvids</taxon>
        <taxon>Brassicales</taxon>
        <taxon>Brassicaceae</taxon>
        <taxon>Brassiceae</taxon>
        <taxon>Brassica</taxon>
    </lineage>
</organism>
<evidence type="ECO:0000313" key="2">
    <source>
        <dbReference type="Proteomes" id="UP000712600"/>
    </source>
</evidence>
<comment type="caution">
    <text evidence="1">The sequence shown here is derived from an EMBL/GenBank/DDBJ whole genome shotgun (WGS) entry which is preliminary data.</text>
</comment>
<dbReference type="EMBL" id="QGKX02002183">
    <property type="protein sequence ID" value="KAF3487896.1"/>
    <property type="molecule type" value="Genomic_DNA"/>
</dbReference>
<proteinExistence type="predicted"/>
<accession>A0A8S9MXJ4</accession>
<dbReference type="Proteomes" id="UP000712600">
    <property type="component" value="Unassembled WGS sequence"/>
</dbReference>
<sequence>MDGHKYKTHATNQENECVGFTFCNISEEEDDRGRTEDDRGRIYLRRWGLMGALLRRLRKHGHRGEEQE</sequence>
<reference evidence="1" key="1">
    <citation type="submission" date="2019-12" db="EMBL/GenBank/DDBJ databases">
        <title>Genome sequencing and annotation of Brassica cretica.</title>
        <authorList>
            <person name="Studholme D.J."/>
            <person name="Sarris P."/>
        </authorList>
    </citation>
    <scope>NUCLEOTIDE SEQUENCE</scope>
    <source>
        <strain evidence="1">PFS-109/04</strain>
        <tissue evidence="1">Leaf</tissue>
    </source>
</reference>
<dbReference type="AlphaFoldDB" id="A0A8S9MXJ4"/>
<protein>
    <submittedName>
        <fullName evidence="1">Uncharacterized protein</fullName>
    </submittedName>
</protein>
<name>A0A8S9MXJ4_BRACR</name>